<proteinExistence type="predicted"/>
<protein>
    <recommendedName>
        <fullName evidence="1">DUF7882 domain-containing protein</fullName>
    </recommendedName>
</protein>
<dbReference type="EMBL" id="JAEPES010000004">
    <property type="protein sequence ID" value="MBK4348271.1"/>
    <property type="molecule type" value="Genomic_DNA"/>
</dbReference>
<dbReference type="InterPro" id="IPR057204">
    <property type="entry name" value="DUF7882"/>
</dbReference>
<evidence type="ECO:0000313" key="3">
    <source>
        <dbReference type="Proteomes" id="UP000636458"/>
    </source>
</evidence>
<dbReference type="Pfam" id="PF25355">
    <property type="entry name" value="DUF7882"/>
    <property type="match status" value="1"/>
</dbReference>
<reference evidence="2" key="1">
    <citation type="submission" date="2021-01" db="EMBL/GenBank/DDBJ databases">
        <title>Lacisediminihabitans sp. nov. strain G11-30, isolated from Antarctic Soil.</title>
        <authorList>
            <person name="Li J."/>
        </authorList>
    </citation>
    <scope>NUCLEOTIDE SEQUENCE</scope>
    <source>
        <strain evidence="2">G11-30</strain>
    </source>
</reference>
<organism evidence="2 3">
    <name type="scientific">Lacisediminihabitans changchengi</name>
    <dbReference type="NCBI Taxonomy" id="2787634"/>
    <lineage>
        <taxon>Bacteria</taxon>
        <taxon>Bacillati</taxon>
        <taxon>Actinomycetota</taxon>
        <taxon>Actinomycetes</taxon>
        <taxon>Micrococcales</taxon>
        <taxon>Microbacteriaceae</taxon>
        <taxon>Lacisediminihabitans</taxon>
    </lineage>
</organism>
<comment type="caution">
    <text evidence="2">The sequence shown here is derived from an EMBL/GenBank/DDBJ whole genome shotgun (WGS) entry which is preliminary data.</text>
</comment>
<dbReference type="RefSeq" id="WP_200556493.1">
    <property type="nucleotide sequence ID" value="NZ_JAEPES010000004.1"/>
</dbReference>
<gene>
    <name evidence="2" type="ORF">IV501_11560</name>
</gene>
<evidence type="ECO:0000313" key="2">
    <source>
        <dbReference type="EMBL" id="MBK4348271.1"/>
    </source>
</evidence>
<evidence type="ECO:0000259" key="1">
    <source>
        <dbReference type="Pfam" id="PF25355"/>
    </source>
</evidence>
<dbReference type="Proteomes" id="UP000636458">
    <property type="component" value="Unassembled WGS sequence"/>
</dbReference>
<name>A0A934W3V1_9MICO</name>
<accession>A0A934W3V1</accession>
<keyword evidence="3" id="KW-1185">Reference proteome</keyword>
<sequence>MGSLEYGGREFEFDDRTLTHLQIVFSTKLRRRENFFFSWVQPLERGSGRHSIWIDNGTSIHFSFGGSRLPAVNRDWVEALLASSGRTAGLQLMPEPEARG</sequence>
<feature type="domain" description="DUF7882" evidence="1">
    <location>
        <begin position="1"/>
        <end position="95"/>
    </location>
</feature>
<dbReference type="AlphaFoldDB" id="A0A934W3V1"/>